<dbReference type="Gene3D" id="3.30.160.60">
    <property type="entry name" value="Classic Zinc Finger"/>
    <property type="match status" value="1"/>
</dbReference>
<dbReference type="GO" id="GO:0005886">
    <property type="term" value="C:plasma membrane"/>
    <property type="evidence" value="ECO:0007669"/>
    <property type="project" value="UniProtKB-SubCell"/>
</dbReference>
<dbReference type="CDD" id="cd08010">
    <property type="entry name" value="MltG_like"/>
    <property type="match status" value="1"/>
</dbReference>
<accession>A0A931GB56</accession>
<protein>
    <recommendedName>
        <fullName evidence="7">Endolytic murein transglycosylase</fullName>
        <ecNumber evidence="7">4.2.2.29</ecNumber>
    </recommendedName>
    <alternativeName>
        <fullName evidence="7">Peptidoglycan lytic transglycosylase</fullName>
    </alternativeName>
    <alternativeName>
        <fullName evidence="7">Peptidoglycan polymerization terminase</fullName>
    </alternativeName>
</protein>
<dbReference type="Gene3D" id="3.30.1490.480">
    <property type="entry name" value="Endolytic murein transglycosylase"/>
    <property type="match status" value="1"/>
</dbReference>
<dbReference type="AlphaFoldDB" id="A0A931GB56"/>
<dbReference type="NCBIfam" id="TIGR00247">
    <property type="entry name" value="endolytic transglycosylase MltG"/>
    <property type="match status" value="1"/>
</dbReference>
<dbReference type="PANTHER" id="PTHR30518">
    <property type="entry name" value="ENDOLYTIC MUREIN TRANSGLYCOSYLASE"/>
    <property type="match status" value="1"/>
</dbReference>
<keyword evidence="1 7" id="KW-1003">Cell membrane</keyword>
<feature type="transmembrane region" description="Helical" evidence="7">
    <location>
        <begin position="7"/>
        <end position="27"/>
    </location>
</feature>
<name>A0A931GB56_9BACT</name>
<dbReference type="EC" id="4.2.2.29" evidence="7"/>
<dbReference type="GO" id="GO:0009252">
    <property type="term" value="P:peptidoglycan biosynthetic process"/>
    <property type="evidence" value="ECO:0007669"/>
    <property type="project" value="UniProtKB-UniRule"/>
</dbReference>
<evidence type="ECO:0000256" key="2">
    <source>
        <dbReference type="ARBA" id="ARBA00022692"/>
    </source>
</evidence>
<dbReference type="EMBL" id="JACCQK010000216">
    <property type="protein sequence ID" value="MBG0779134.1"/>
    <property type="molecule type" value="Genomic_DNA"/>
</dbReference>
<evidence type="ECO:0000313" key="9">
    <source>
        <dbReference type="Proteomes" id="UP000706172"/>
    </source>
</evidence>
<comment type="catalytic activity">
    <reaction evidence="7">
        <text>a peptidoglycan chain = a peptidoglycan chain with N-acetyl-1,6-anhydromuramyl-[peptide] at the reducing end + a peptidoglycan chain with N-acetylglucosamine at the non-reducing end.</text>
        <dbReference type="EC" id="4.2.2.29"/>
    </reaction>
</comment>
<evidence type="ECO:0000256" key="7">
    <source>
        <dbReference type="HAMAP-Rule" id="MF_02065"/>
    </source>
</evidence>
<gene>
    <name evidence="7 8" type="primary">mltG</name>
    <name evidence="8" type="ORF">H0S81_04330</name>
</gene>
<comment type="subcellular location">
    <subcellularLocation>
        <location evidence="7">Cell membrane</location>
        <topology evidence="7">Single-pass membrane protein</topology>
    </subcellularLocation>
</comment>
<reference evidence="8" key="1">
    <citation type="submission" date="2020-07" db="EMBL/GenBank/DDBJ databases">
        <title>Severe corrosion of carbon steel in oil field produced water can be linked to methanogenic archaea containing a special type of NiFe hydrogenase.</title>
        <authorList>
            <person name="Lahme S."/>
            <person name="Mand J."/>
            <person name="Longwell J."/>
            <person name="Smith R."/>
            <person name="Enning D."/>
        </authorList>
    </citation>
    <scope>NUCLEOTIDE SEQUENCE</scope>
    <source>
        <strain evidence="8">MIC098Bin6</strain>
    </source>
</reference>
<keyword evidence="5 7" id="KW-0456">Lyase</keyword>
<dbReference type="HAMAP" id="MF_02065">
    <property type="entry name" value="MltG"/>
    <property type="match status" value="1"/>
</dbReference>
<evidence type="ECO:0000256" key="4">
    <source>
        <dbReference type="ARBA" id="ARBA00023136"/>
    </source>
</evidence>
<dbReference type="Proteomes" id="UP000706172">
    <property type="component" value="Unassembled WGS sequence"/>
</dbReference>
<keyword evidence="6 7" id="KW-0961">Cell wall biogenesis/degradation</keyword>
<comment type="function">
    <text evidence="7">Functions as a peptidoglycan terminase that cleaves nascent peptidoglycan strands endolytically to terminate their elongation.</text>
</comment>
<dbReference type="Pfam" id="PF02618">
    <property type="entry name" value="YceG"/>
    <property type="match status" value="1"/>
</dbReference>
<dbReference type="GO" id="GO:0008932">
    <property type="term" value="F:lytic endotransglycosylase activity"/>
    <property type="evidence" value="ECO:0007669"/>
    <property type="project" value="UniProtKB-UniRule"/>
</dbReference>
<evidence type="ECO:0000256" key="3">
    <source>
        <dbReference type="ARBA" id="ARBA00022989"/>
    </source>
</evidence>
<evidence type="ECO:0000256" key="6">
    <source>
        <dbReference type="ARBA" id="ARBA00023316"/>
    </source>
</evidence>
<keyword evidence="3 7" id="KW-1133">Transmembrane helix</keyword>
<dbReference type="InterPro" id="IPR003770">
    <property type="entry name" value="MLTG-like"/>
</dbReference>
<keyword evidence="2 7" id="KW-0812">Transmembrane</keyword>
<dbReference type="GO" id="GO:0071555">
    <property type="term" value="P:cell wall organization"/>
    <property type="evidence" value="ECO:0007669"/>
    <property type="project" value="UniProtKB-KW"/>
</dbReference>
<evidence type="ECO:0000313" key="8">
    <source>
        <dbReference type="EMBL" id="MBG0779134.1"/>
    </source>
</evidence>
<keyword evidence="4 7" id="KW-0472">Membrane</keyword>
<organism evidence="8 9">
    <name type="scientific">Desulfotignum balticum</name>
    <dbReference type="NCBI Taxonomy" id="115781"/>
    <lineage>
        <taxon>Bacteria</taxon>
        <taxon>Pseudomonadati</taxon>
        <taxon>Thermodesulfobacteriota</taxon>
        <taxon>Desulfobacteria</taxon>
        <taxon>Desulfobacterales</taxon>
        <taxon>Desulfobacteraceae</taxon>
        <taxon>Desulfotignum</taxon>
    </lineage>
</organism>
<comment type="similarity">
    <text evidence="7">Belongs to the transglycosylase MltG family.</text>
</comment>
<evidence type="ECO:0000256" key="5">
    <source>
        <dbReference type="ARBA" id="ARBA00023239"/>
    </source>
</evidence>
<sequence length="334" mass="37770">MKTRIKILLGVLIPAGLFFLGTGFWVWHTLHTPVTGDDKEIIFVIEPGQSLKQIAENLKSSGLIPNALVFRVYARYQKTATRIQAGEHRLFTPASPTQILDQLLKARIKLYRLTVPEGLNMAETASLVAKTGICEPDLFLALCRDPDVIADLGIPSHTMEGFLFPETYFFPKTTTCRQIIENMVTTFFSVYTPQWQDRADDLGFTLKEIVTLASMIEKEAGVASEQPLISSVFHNRLKKGMRLQSDPTVIYGDTTFEGRIRTRHLRRKTEYNTYQMHGLPKGPIANPGAKAIEAALFPAESNFLFFVSKNDKTHYFSKTLAEHNRAVRKYQLNQ</sequence>
<dbReference type="PANTHER" id="PTHR30518:SF2">
    <property type="entry name" value="ENDOLYTIC MUREIN TRANSGLYCOSYLASE"/>
    <property type="match status" value="1"/>
</dbReference>
<evidence type="ECO:0000256" key="1">
    <source>
        <dbReference type="ARBA" id="ARBA00022475"/>
    </source>
</evidence>
<feature type="site" description="Important for catalytic activity" evidence="7">
    <location>
        <position position="219"/>
    </location>
</feature>
<proteinExistence type="inferred from homology"/>
<comment type="caution">
    <text evidence="8">The sequence shown here is derived from an EMBL/GenBank/DDBJ whole genome shotgun (WGS) entry which is preliminary data.</text>
</comment>